<proteinExistence type="predicted"/>
<reference evidence="3" key="2">
    <citation type="journal article" date="2010" name="Genome Res.">
        <title>Population genomic sequencing of Coccidioides fungi reveals recent hybridization and transposon control.</title>
        <authorList>
            <person name="Neafsey D.E."/>
            <person name="Barker B.M."/>
            <person name="Sharpton T.J."/>
            <person name="Stajich J.E."/>
            <person name="Park D.J."/>
            <person name="Whiston E."/>
            <person name="Hung C.-Y."/>
            <person name="McMahan C."/>
            <person name="White J."/>
            <person name="Sykes S."/>
            <person name="Heiman D."/>
            <person name="Young S."/>
            <person name="Zeng Q."/>
            <person name="Abouelleil A."/>
            <person name="Aftuck L."/>
            <person name="Bessette D."/>
            <person name="Brown A."/>
            <person name="FitzGerald M."/>
            <person name="Lui A."/>
            <person name="Macdonald J.P."/>
            <person name="Priest M."/>
            <person name="Orbach M.J."/>
            <person name="Galgiani J.N."/>
            <person name="Kirkland T.N."/>
            <person name="Cole G.T."/>
            <person name="Birren B.W."/>
            <person name="Henn M.R."/>
            <person name="Taylor J.W."/>
            <person name="Rounsley S.D."/>
        </authorList>
    </citation>
    <scope>GENOME REANNOTATION</scope>
    <source>
        <strain evidence="3">RS</strain>
    </source>
</reference>
<evidence type="ECO:0000313" key="2">
    <source>
        <dbReference type="EMBL" id="KJF61612.1"/>
    </source>
</evidence>
<dbReference type="InParanoid" id="A0A0D8JWD7"/>
<organism evidence="2 3">
    <name type="scientific">Coccidioides immitis (strain RS)</name>
    <name type="common">Valley fever fungus</name>
    <dbReference type="NCBI Taxonomy" id="246410"/>
    <lineage>
        <taxon>Eukaryota</taxon>
        <taxon>Fungi</taxon>
        <taxon>Dikarya</taxon>
        <taxon>Ascomycota</taxon>
        <taxon>Pezizomycotina</taxon>
        <taxon>Eurotiomycetes</taxon>
        <taxon>Eurotiomycetidae</taxon>
        <taxon>Onygenales</taxon>
        <taxon>Onygenaceae</taxon>
        <taxon>Coccidioides</taxon>
    </lineage>
</organism>
<feature type="region of interest" description="Disordered" evidence="1">
    <location>
        <begin position="70"/>
        <end position="103"/>
    </location>
</feature>
<reference evidence="3" key="1">
    <citation type="journal article" date="2009" name="Genome Res.">
        <title>Comparative genomic analyses of the human fungal pathogens Coccidioides and their relatives.</title>
        <authorList>
            <person name="Sharpton T.J."/>
            <person name="Stajich J.E."/>
            <person name="Rounsley S.D."/>
            <person name="Gardner M.J."/>
            <person name="Wortman J.R."/>
            <person name="Jordar V.S."/>
            <person name="Maiti R."/>
            <person name="Kodira C.D."/>
            <person name="Neafsey D.E."/>
            <person name="Zeng Q."/>
            <person name="Hung C.-Y."/>
            <person name="McMahan C."/>
            <person name="Muszewska A."/>
            <person name="Grynberg M."/>
            <person name="Mandel M.A."/>
            <person name="Kellner E.M."/>
            <person name="Barker B.M."/>
            <person name="Galgiani J.N."/>
            <person name="Orbach M.J."/>
            <person name="Kirkland T.N."/>
            <person name="Cole G.T."/>
            <person name="Henn M.R."/>
            <person name="Birren B.W."/>
            <person name="Taylor J.W."/>
        </authorList>
    </citation>
    <scope>NUCLEOTIDE SEQUENCE [LARGE SCALE GENOMIC DNA]</scope>
    <source>
        <strain evidence="3">RS</strain>
    </source>
</reference>
<dbReference type="RefSeq" id="XP_004446451.1">
    <property type="nucleotide sequence ID" value="XM_004446394.1"/>
</dbReference>
<name>A0A0D8JWD7_COCIM</name>
<dbReference type="GeneID" id="24165400"/>
<feature type="region of interest" description="Disordered" evidence="1">
    <location>
        <begin position="27"/>
        <end position="52"/>
    </location>
</feature>
<evidence type="ECO:0000313" key="3">
    <source>
        <dbReference type="Proteomes" id="UP000001261"/>
    </source>
</evidence>
<dbReference type="KEGG" id="cim:CIMG_13773"/>
<sequence length="103" mass="10947">MKTVWWLNKTHARGETSPAIRSRALSEGHRKVGRGAIPFHRPRGSGDKGDPAAAAAGAIALEPGLEVALSTTKPSSSRAVAIQVEQKRDAGRRARSKSGIYYG</sequence>
<gene>
    <name evidence="2" type="ORF">CIMG_13773</name>
</gene>
<protein>
    <submittedName>
        <fullName evidence="2">Uncharacterized protein</fullName>
    </submittedName>
</protein>
<evidence type="ECO:0000256" key="1">
    <source>
        <dbReference type="SAM" id="MobiDB-lite"/>
    </source>
</evidence>
<dbReference type="Proteomes" id="UP000001261">
    <property type="component" value="Unassembled WGS sequence"/>
</dbReference>
<dbReference type="EMBL" id="GG704916">
    <property type="protein sequence ID" value="KJF61612.1"/>
    <property type="molecule type" value="Genomic_DNA"/>
</dbReference>
<keyword evidence="3" id="KW-1185">Reference proteome</keyword>
<accession>A0A0D8JWD7</accession>
<dbReference type="VEuPathDB" id="FungiDB:CIMG_13773"/>
<dbReference type="AlphaFoldDB" id="A0A0D8JWD7"/>